<dbReference type="Proteomes" id="UP001164746">
    <property type="component" value="Chromosome 13"/>
</dbReference>
<dbReference type="SMART" id="SM00744">
    <property type="entry name" value="RINGv"/>
    <property type="match status" value="1"/>
</dbReference>
<proteinExistence type="predicted"/>
<dbReference type="PROSITE" id="PS51292">
    <property type="entry name" value="ZF_RING_CH"/>
    <property type="match status" value="1"/>
</dbReference>
<evidence type="ECO:0000256" key="8">
    <source>
        <dbReference type="ARBA" id="ARBA00022989"/>
    </source>
</evidence>
<keyword evidence="5" id="KW-0863">Zinc-finger</keyword>
<evidence type="ECO:0000256" key="2">
    <source>
        <dbReference type="ARBA" id="ARBA00022679"/>
    </source>
</evidence>
<dbReference type="CDD" id="cd16495">
    <property type="entry name" value="RING_CH-C4HC3_MARCH"/>
    <property type="match status" value="1"/>
</dbReference>
<dbReference type="EMBL" id="CP111024">
    <property type="protein sequence ID" value="WAR22988.1"/>
    <property type="molecule type" value="Genomic_DNA"/>
</dbReference>
<evidence type="ECO:0000256" key="3">
    <source>
        <dbReference type="ARBA" id="ARBA00022692"/>
    </source>
</evidence>
<evidence type="ECO:0000256" key="7">
    <source>
        <dbReference type="ARBA" id="ARBA00022833"/>
    </source>
</evidence>
<evidence type="ECO:0000313" key="14">
    <source>
        <dbReference type="Proteomes" id="UP001164746"/>
    </source>
</evidence>
<evidence type="ECO:0000259" key="12">
    <source>
        <dbReference type="PROSITE" id="PS51292"/>
    </source>
</evidence>
<keyword evidence="14" id="KW-1185">Reference proteome</keyword>
<sequence>MESSQEDVENLNSSCSCHEVGLHNPHRLPRPPDESVNKRTNVDTDSQVSDDSDVEMKISKSPSFFDSPSRLLLNGQVIVPKFSPQRVSGNDTARLGQSQGTIGIQRRAGLVQNDLVWIGSSQNTMHMMNQVPIHKLSKSGSRISTNDIKRSPSNLSKQLSSCRYSSLTMSDTGTDLWLICRICQMPDCEKDPLITPCRCSGSMRYIHTSCLKKWMRISQRRTRKQPPRCELCHYQFMRHKQFKFSQWKWPRVRRRDKCLHIVFLLNLLIMIGCAIATVMCFLSDRDSATKFPKNKAKLTTEEVITLTCGVMFFVAFFIAMTVEIKARHTLYKLFLRFLTHNTEWTVEQYDPSHDPLFKHRMPACQV</sequence>
<feature type="region of interest" description="Disordered" evidence="10">
    <location>
        <begin position="1"/>
        <end position="54"/>
    </location>
</feature>
<evidence type="ECO:0000256" key="4">
    <source>
        <dbReference type="ARBA" id="ARBA00022723"/>
    </source>
</evidence>
<evidence type="ECO:0000256" key="11">
    <source>
        <dbReference type="SAM" id="Phobius"/>
    </source>
</evidence>
<accession>A0ABY7FQI6</accession>
<evidence type="ECO:0000313" key="13">
    <source>
        <dbReference type="EMBL" id="WAR22988.1"/>
    </source>
</evidence>
<evidence type="ECO:0000256" key="1">
    <source>
        <dbReference type="ARBA" id="ARBA00004141"/>
    </source>
</evidence>
<dbReference type="PANTHER" id="PTHR46065">
    <property type="entry name" value="E3 UBIQUITIN-PROTEIN LIGASE MARCH 2/3 FAMILY MEMBER"/>
    <property type="match status" value="1"/>
</dbReference>
<name>A0ABY7FQI6_MYAAR</name>
<keyword evidence="8 11" id="KW-1133">Transmembrane helix</keyword>
<evidence type="ECO:0000256" key="5">
    <source>
        <dbReference type="ARBA" id="ARBA00022771"/>
    </source>
</evidence>
<dbReference type="SUPFAM" id="SSF57850">
    <property type="entry name" value="RING/U-box"/>
    <property type="match status" value="1"/>
</dbReference>
<dbReference type="Pfam" id="PF12906">
    <property type="entry name" value="RINGv"/>
    <property type="match status" value="1"/>
</dbReference>
<comment type="subcellular location">
    <subcellularLocation>
        <location evidence="1">Membrane</location>
        <topology evidence="1">Multi-pass membrane protein</topology>
    </subcellularLocation>
</comment>
<dbReference type="PANTHER" id="PTHR46065:SF3">
    <property type="entry name" value="FI20425P1"/>
    <property type="match status" value="1"/>
</dbReference>
<keyword evidence="6" id="KW-0833">Ubl conjugation pathway</keyword>
<gene>
    <name evidence="13" type="ORF">MAR_036657</name>
</gene>
<keyword evidence="2" id="KW-0808">Transferase</keyword>
<keyword evidence="3 11" id="KW-0812">Transmembrane</keyword>
<dbReference type="InterPro" id="IPR013083">
    <property type="entry name" value="Znf_RING/FYVE/PHD"/>
</dbReference>
<keyword evidence="9 11" id="KW-0472">Membrane</keyword>
<feature type="transmembrane region" description="Helical" evidence="11">
    <location>
        <begin position="303"/>
        <end position="322"/>
    </location>
</feature>
<organism evidence="13 14">
    <name type="scientific">Mya arenaria</name>
    <name type="common">Soft-shell clam</name>
    <dbReference type="NCBI Taxonomy" id="6604"/>
    <lineage>
        <taxon>Eukaryota</taxon>
        <taxon>Metazoa</taxon>
        <taxon>Spiralia</taxon>
        <taxon>Lophotrochozoa</taxon>
        <taxon>Mollusca</taxon>
        <taxon>Bivalvia</taxon>
        <taxon>Autobranchia</taxon>
        <taxon>Heteroconchia</taxon>
        <taxon>Euheterodonta</taxon>
        <taxon>Imparidentia</taxon>
        <taxon>Neoheterodontei</taxon>
        <taxon>Myida</taxon>
        <taxon>Myoidea</taxon>
        <taxon>Myidae</taxon>
        <taxon>Mya</taxon>
    </lineage>
</organism>
<feature type="transmembrane region" description="Helical" evidence="11">
    <location>
        <begin position="258"/>
        <end position="283"/>
    </location>
</feature>
<keyword evidence="4" id="KW-0479">Metal-binding</keyword>
<evidence type="ECO:0000256" key="6">
    <source>
        <dbReference type="ARBA" id="ARBA00022786"/>
    </source>
</evidence>
<evidence type="ECO:0000256" key="10">
    <source>
        <dbReference type="SAM" id="MobiDB-lite"/>
    </source>
</evidence>
<evidence type="ECO:0000256" key="9">
    <source>
        <dbReference type="ARBA" id="ARBA00023136"/>
    </source>
</evidence>
<reference evidence="13" key="1">
    <citation type="submission" date="2022-11" db="EMBL/GenBank/DDBJ databases">
        <title>Centuries of genome instability and evolution in soft-shell clam transmissible cancer (bioRxiv).</title>
        <authorList>
            <person name="Hart S.F.M."/>
            <person name="Yonemitsu M.A."/>
            <person name="Giersch R.M."/>
            <person name="Beal B.F."/>
            <person name="Arriagada G."/>
            <person name="Davis B.W."/>
            <person name="Ostrander E.A."/>
            <person name="Goff S.P."/>
            <person name="Metzger M.J."/>
        </authorList>
    </citation>
    <scope>NUCLEOTIDE SEQUENCE</scope>
    <source>
        <strain evidence="13">MELC-2E11</strain>
        <tissue evidence="13">Siphon/mantle</tissue>
    </source>
</reference>
<protein>
    <submittedName>
        <fullName evidence="13">MARH1-like protein</fullName>
    </submittedName>
</protein>
<feature type="compositionally biased region" description="Basic and acidic residues" evidence="10">
    <location>
        <begin position="30"/>
        <end position="42"/>
    </location>
</feature>
<dbReference type="Gene3D" id="3.30.40.10">
    <property type="entry name" value="Zinc/RING finger domain, C3HC4 (zinc finger)"/>
    <property type="match status" value="1"/>
</dbReference>
<keyword evidence="7" id="KW-0862">Zinc</keyword>
<dbReference type="InterPro" id="IPR011016">
    <property type="entry name" value="Znf_RING-CH"/>
</dbReference>
<feature type="domain" description="RING-CH-type" evidence="12">
    <location>
        <begin position="172"/>
        <end position="239"/>
    </location>
</feature>